<dbReference type="EMBL" id="KQ234165">
    <property type="protein sequence ID" value="KMZ82795.1"/>
    <property type="molecule type" value="Genomic_DNA"/>
</dbReference>
<dbReference type="InterPro" id="IPR059242">
    <property type="entry name" value="mS23_dom"/>
</dbReference>
<keyword evidence="3" id="KW-0689">Ribosomal protein</keyword>
<evidence type="ECO:0000256" key="3">
    <source>
        <dbReference type="ARBA" id="ARBA00022980"/>
    </source>
</evidence>
<evidence type="ECO:0000256" key="2">
    <source>
        <dbReference type="ARBA" id="ARBA00009864"/>
    </source>
</evidence>
<evidence type="ECO:0000256" key="1">
    <source>
        <dbReference type="ARBA" id="ARBA00004173"/>
    </source>
</evidence>
<evidence type="ECO:0000313" key="8">
    <source>
        <dbReference type="EMBL" id="KMZ82795.1"/>
    </source>
</evidence>
<name>A0A0J9SIE6_PLAVI</name>
<evidence type="ECO:0000256" key="7">
    <source>
        <dbReference type="SAM" id="MobiDB-lite"/>
    </source>
</evidence>
<gene>
    <name evidence="8" type="ORF">PVIIG_03610</name>
</gene>
<evidence type="ECO:0000256" key="6">
    <source>
        <dbReference type="ARBA" id="ARBA00035137"/>
    </source>
</evidence>
<evidence type="ECO:0000256" key="5">
    <source>
        <dbReference type="ARBA" id="ARBA00023274"/>
    </source>
</evidence>
<feature type="region of interest" description="Disordered" evidence="7">
    <location>
        <begin position="216"/>
        <end position="246"/>
    </location>
</feature>
<proteinExistence type="inferred from homology"/>
<sequence length="246" mass="29359">MPRRANGQPRRFNRYLRCSNRSATKMGKGAVHPNGSNFCRALKYNIVDKMRTLVETNLYDRPRWLEWAERAPPIEIHNISLKSRYNNNKYIDLVKFLLKKYPHLRFQDCYVEGNNNVKGYDFFRNDHIITQMATHQLYYMNRGYGKKEALERVEKEFYNRRMELEKKQKINMCLSIDKKIKPLYTNGYAYLYEKMVDNEKAHLGLILKRLRTMREKLEREQRQAGAHPHTDGSGKDESNEENAKRG</sequence>
<keyword evidence="5" id="KW-0687">Ribonucleoprotein</keyword>
<reference evidence="8 9" key="1">
    <citation type="submission" date="2011-08" db="EMBL/GenBank/DDBJ databases">
        <title>The Genome Sequence of Plasmodium vivax India VII.</title>
        <authorList>
            <consortium name="The Broad Institute Genome Sequencing Platform"/>
            <consortium name="The Broad Institute Genome Sequencing Center for Infectious Disease"/>
            <person name="Neafsey D."/>
            <person name="Carlton J."/>
            <person name="Barnwell J."/>
            <person name="Collins W."/>
            <person name="Escalante A."/>
            <person name="Mullikin J."/>
            <person name="Saul A."/>
            <person name="Guigo R."/>
            <person name="Camara F."/>
            <person name="Young S.K."/>
            <person name="Zeng Q."/>
            <person name="Gargeya S."/>
            <person name="Fitzgerald M."/>
            <person name="Haas B."/>
            <person name="Abouelleil A."/>
            <person name="Alvarado L."/>
            <person name="Arachchi H.M."/>
            <person name="Berlin A."/>
            <person name="Brown A."/>
            <person name="Chapman S.B."/>
            <person name="Chen Z."/>
            <person name="Dunbar C."/>
            <person name="Freedman E."/>
            <person name="Gearin G."/>
            <person name="Gellesch M."/>
            <person name="Goldberg J."/>
            <person name="Griggs A."/>
            <person name="Gujja S."/>
            <person name="Heiman D."/>
            <person name="Howarth C."/>
            <person name="Larson L."/>
            <person name="Lui A."/>
            <person name="MacDonald P.J.P."/>
            <person name="Montmayeur A."/>
            <person name="Murphy C."/>
            <person name="Neiman D."/>
            <person name="Pearson M."/>
            <person name="Priest M."/>
            <person name="Roberts A."/>
            <person name="Saif S."/>
            <person name="Shea T."/>
            <person name="Shenoy N."/>
            <person name="Sisk P."/>
            <person name="Stolte C."/>
            <person name="Sykes S."/>
            <person name="Wortman J."/>
            <person name="Nusbaum C."/>
            <person name="Birren B."/>
        </authorList>
    </citation>
    <scope>NUCLEOTIDE SEQUENCE [LARGE SCALE GENOMIC DNA]</scope>
    <source>
        <strain evidence="8 9">India VII</strain>
    </source>
</reference>
<dbReference type="AlphaFoldDB" id="A0A0J9SIE6"/>
<accession>A0A0J9SIE6</accession>
<comment type="subcellular location">
    <subcellularLocation>
        <location evidence="1">Mitochondrion</location>
    </subcellularLocation>
</comment>
<evidence type="ECO:0000256" key="4">
    <source>
        <dbReference type="ARBA" id="ARBA00023128"/>
    </source>
</evidence>
<keyword evidence="4" id="KW-0496">Mitochondrion</keyword>
<dbReference type="OrthoDB" id="206354at2759"/>
<evidence type="ECO:0000313" key="9">
    <source>
        <dbReference type="Proteomes" id="UP000053562"/>
    </source>
</evidence>
<protein>
    <recommendedName>
        <fullName evidence="6">Small ribosomal subunit protein mS23</fullName>
    </recommendedName>
</protein>
<organism evidence="8 9">
    <name type="scientific">Plasmodium vivax India VII</name>
    <dbReference type="NCBI Taxonomy" id="1077284"/>
    <lineage>
        <taxon>Eukaryota</taxon>
        <taxon>Sar</taxon>
        <taxon>Alveolata</taxon>
        <taxon>Apicomplexa</taxon>
        <taxon>Aconoidasida</taxon>
        <taxon>Haemosporida</taxon>
        <taxon>Plasmodiidae</taxon>
        <taxon>Plasmodium</taxon>
        <taxon>Plasmodium (Plasmodium)</taxon>
    </lineage>
</organism>
<dbReference type="Proteomes" id="UP000053562">
    <property type="component" value="Unassembled WGS sequence"/>
</dbReference>
<comment type="similarity">
    <text evidence="2">Belongs to the mitochondrion-specific ribosomal protein mS23 family.</text>
</comment>
<dbReference type="CDD" id="cd23701">
    <property type="entry name" value="At1g26750"/>
    <property type="match status" value="1"/>
</dbReference>